<protein>
    <submittedName>
        <fullName evidence="3">Uncharacterized SAM-binding protein YcdF, DUF218 family</fullName>
    </submittedName>
</protein>
<dbReference type="EMBL" id="FNQN01000013">
    <property type="protein sequence ID" value="SEA79514.1"/>
    <property type="molecule type" value="Genomic_DNA"/>
</dbReference>
<dbReference type="STRING" id="37625.SAMN05660420_03205"/>
<proteinExistence type="predicted"/>
<dbReference type="PANTHER" id="PTHR30336:SF4">
    <property type="entry name" value="ENVELOPE BIOGENESIS FACTOR ELYC"/>
    <property type="match status" value="1"/>
</dbReference>
<gene>
    <name evidence="3" type="ORF">SAMN05660420_03205</name>
</gene>
<feature type="transmembrane region" description="Helical" evidence="1">
    <location>
        <begin position="12"/>
        <end position="33"/>
    </location>
</feature>
<dbReference type="GO" id="GO:0043164">
    <property type="term" value="P:Gram-negative-bacterium-type cell wall biogenesis"/>
    <property type="evidence" value="ECO:0007669"/>
    <property type="project" value="TreeGrafter"/>
</dbReference>
<reference evidence="3 4" key="1">
    <citation type="submission" date="2016-10" db="EMBL/GenBank/DDBJ databases">
        <authorList>
            <person name="de Groot N.N."/>
        </authorList>
    </citation>
    <scope>NUCLEOTIDE SEQUENCE [LARGE SCALE GENOMIC DNA]</scope>
    <source>
        <strain evidence="3 4">DSM 7343</strain>
    </source>
</reference>
<dbReference type="RefSeq" id="WP_092350697.1">
    <property type="nucleotide sequence ID" value="NZ_FNQN01000013.1"/>
</dbReference>
<feature type="transmembrane region" description="Helical" evidence="1">
    <location>
        <begin position="40"/>
        <end position="61"/>
    </location>
</feature>
<keyword evidence="1" id="KW-0472">Membrane</keyword>
<dbReference type="GO" id="GO:0005886">
    <property type="term" value="C:plasma membrane"/>
    <property type="evidence" value="ECO:0007669"/>
    <property type="project" value="TreeGrafter"/>
</dbReference>
<accession>A0A1H4E380</accession>
<dbReference type="CDD" id="cd06259">
    <property type="entry name" value="YdcF-like"/>
    <property type="match status" value="1"/>
</dbReference>
<sequence length="262" mass="29349">MDHYLFLLKKFLGNLLMPVPVTLLLLLWALLLLLRRKTRWLGVVVVFLATALLFVTSYTPLSNQYVAPFEAQIPSYQQSQTPVDYIAVLGHWHQSIANQPVTSELSPTAIVRLAEGIRIYRLNPGSKLIFTGFKGLAKDPVSYPEKLRELALALGIPAADILIFNGPRDTMEEAEVIADHVAESTLVVVTTAVHMPRALDLFHRAGLDPIPAPTQHLSKPTNSWWIFPSGETLAHSEYLAHERLGLLWIKLTGQVKEYLDKE</sequence>
<evidence type="ECO:0000313" key="3">
    <source>
        <dbReference type="EMBL" id="SEA79514.1"/>
    </source>
</evidence>
<dbReference type="OrthoDB" id="9809813at2"/>
<dbReference type="InterPro" id="IPR051599">
    <property type="entry name" value="Cell_Envelope_Assoc"/>
</dbReference>
<dbReference type="GO" id="GO:0000270">
    <property type="term" value="P:peptidoglycan metabolic process"/>
    <property type="evidence" value="ECO:0007669"/>
    <property type="project" value="TreeGrafter"/>
</dbReference>
<keyword evidence="1" id="KW-0812">Transmembrane</keyword>
<keyword evidence="1" id="KW-1133">Transmembrane helix</keyword>
<evidence type="ECO:0000256" key="1">
    <source>
        <dbReference type="SAM" id="Phobius"/>
    </source>
</evidence>
<name>A0A1H4E380_9BACT</name>
<evidence type="ECO:0000313" key="4">
    <source>
        <dbReference type="Proteomes" id="UP000199409"/>
    </source>
</evidence>
<dbReference type="PANTHER" id="PTHR30336">
    <property type="entry name" value="INNER MEMBRANE PROTEIN, PROBABLE PERMEASE"/>
    <property type="match status" value="1"/>
</dbReference>
<feature type="domain" description="DUF218" evidence="2">
    <location>
        <begin position="84"/>
        <end position="245"/>
    </location>
</feature>
<dbReference type="Proteomes" id="UP000199409">
    <property type="component" value="Unassembled WGS sequence"/>
</dbReference>
<dbReference type="AlphaFoldDB" id="A0A1H4E380"/>
<evidence type="ECO:0000259" key="2">
    <source>
        <dbReference type="Pfam" id="PF02698"/>
    </source>
</evidence>
<keyword evidence="4" id="KW-1185">Reference proteome</keyword>
<dbReference type="InterPro" id="IPR003848">
    <property type="entry name" value="DUF218"/>
</dbReference>
<dbReference type="Pfam" id="PF02698">
    <property type="entry name" value="DUF218"/>
    <property type="match status" value="1"/>
</dbReference>
<organism evidence="3 4">
    <name type="scientific">Desulfuromusa kysingii</name>
    <dbReference type="NCBI Taxonomy" id="37625"/>
    <lineage>
        <taxon>Bacteria</taxon>
        <taxon>Pseudomonadati</taxon>
        <taxon>Thermodesulfobacteriota</taxon>
        <taxon>Desulfuromonadia</taxon>
        <taxon>Desulfuromonadales</taxon>
        <taxon>Geopsychrobacteraceae</taxon>
        <taxon>Desulfuromusa</taxon>
    </lineage>
</organism>